<comment type="caution">
    <text evidence="1">The sequence shown here is derived from an EMBL/GenBank/DDBJ whole genome shotgun (WGS) entry which is preliminary data.</text>
</comment>
<gene>
    <name evidence="1" type="ORF">BDN70DRAFT_965861</name>
</gene>
<reference evidence="1" key="1">
    <citation type="submission" date="2020-11" db="EMBL/GenBank/DDBJ databases">
        <authorList>
            <consortium name="DOE Joint Genome Institute"/>
            <person name="Ahrendt S."/>
            <person name="Riley R."/>
            <person name="Andreopoulos W."/>
            <person name="Labutti K."/>
            <person name="Pangilinan J."/>
            <person name="Ruiz-Duenas F.J."/>
            <person name="Barrasa J.M."/>
            <person name="Sanchez-Garcia M."/>
            <person name="Camarero S."/>
            <person name="Miyauchi S."/>
            <person name="Serrano A."/>
            <person name="Linde D."/>
            <person name="Babiker R."/>
            <person name="Drula E."/>
            <person name="Ayuso-Fernandez I."/>
            <person name="Pacheco R."/>
            <person name="Padilla G."/>
            <person name="Ferreira P."/>
            <person name="Barriuso J."/>
            <person name="Kellner H."/>
            <person name="Castanera R."/>
            <person name="Alfaro M."/>
            <person name="Ramirez L."/>
            <person name="Pisabarro A.G."/>
            <person name="Kuo A."/>
            <person name="Tritt A."/>
            <person name="Lipzen A."/>
            <person name="He G."/>
            <person name="Yan M."/>
            <person name="Ng V."/>
            <person name="Cullen D."/>
            <person name="Martin F."/>
            <person name="Rosso M.-N."/>
            <person name="Henrissat B."/>
            <person name="Hibbett D."/>
            <person name="Martinez A.T."/>
            <person name="Grigoriev I.V."/>
        </authorList>
    </citation>
    <scope>NUCLEOTIDE SEQUENCE</scope>
    <source>
        <strain evidence="1">CIRM-BRFM 674</strain>
    </source>
</reference>
<name>A0A9P5YSV2_9AGAR</name>
<protein>
    <submittedName>
        <fullName evidence="1">Uncharacterized protein</fullName>
    </submittedName>
</protein>
<dbReference type="EMBL" id="MU155452">
    <property type="protein sequence ID" value="KAF9473326.1"/>
    <property type="molecule type" value="Genomic_DNA"/>
</dbReference>
<keyword evidence="2" id="KW-1185">Reference proteome</keyword>
<dbReference type="AlphaFoldDB" id="A0A9P5YSV2"/>
<evidence type="ECO:0000313" key="1">
    <source>
        <dbReference type="EMBL" id="KAF9473326.1"/>
    </source>
</evidence>
<organism evidence="1 2">
    <name type="scientific">Pholiota conissans</name>
    <dbReference type="NCBI Taxonomy" id="109636"/>
    <lineage>
        <taxon>Eukaryota</taxon>
        <taxon>Fungi</taxon>
        <taxon>Dikarya</taxon>
        <taxon>Basidiomycota</taxon>
        <taxon>Agaricomycotina</taxon>
        <taxon>Agaricomycetes</taxon>
        <taxon>Agaricomycetidae</taxon>
        <taxon>Agaricales</taxon>
        <taxon>Agaricineae</taxon>
        <taxon>Strophariaceae</taxon>
        <taxon>Pholiota</taxon>
    </lineage>
</organism>
<evidence type="ECO:0000313" key="2">
    <source>
        <dbReference type="Proteomes" id="UP000807469"/>
    </source>
</evidence>
<proteinExistence type="predicted"/>
<dbReference type="Proteomes" id="UP000807469">
    <property type="component" value="Unassembled WGS sequence"/>
</dbReference>
<sequence length="297" mass="29984">MGRRSLVHIELVREVFGGLIGIGNIELRLVVDGSLIDNDFSSVNELLVVVATALAAGTAAGTGAAAWARAAAGTRTAARTAAATKVHLGGSAIDFGIATSAAAAPAAATRAAAPGTAAARTAAPRAAAPWAATTTTATTATAALATAAAATTTTAATEVDLGDGHVGRASDSDIGVRCARVLELVGDVHVVVCACDVSVGCGDVIRVVGGEFARGERILLLSAEGGERERAGRGDGGEGGDYGLHAAVVHCPAAVPLIDGMLRFWIFARLAKPLRFDSRTQEKVFDSQCVKRRMSCI</sequence>
<accession>A0A9P5YSV2</accession>